<feature type="binding site" evidence="10">
    <location>
        <position position="124"/>
    </location>
    <ligand>
        <name>substrate</name>
    </ligand>
</feature>
<evidence type="ECO:0000256" key="6">
    <source>
        <dbReference type="ARBA" id="ARBA00022643"/>
    </source>
</evidence>
<dbReference type="InParanoid" id="A0A540VM88"/>
<dbReference type="InterPro" id="IPR019740">
    <property type="entry name" value="Pyridox_Oxase_CS"/>
</dbReference>
<sequence>MSGEVAKMREEYRGVRLLEEEAGTDPLALFARWLADAMAAELHEPNAMTLATASADGRPSARMVLLKGFDGRGFCFYTNYESRKGQELAENPWAALVFWWGPLARQVRVEGRVEKLTAEESDAYFRTRPLGSRLSAWASPQSRVIPDRATLEAWLREVEERFAGQEPPRPPYWGGYRVIPQSIEFWQGGPDRLHDRLRYTREGDTWRLERLAP</sequence>
<dbReference type="PANTHER" id="PTHR10851">
    <property type="entry name" value="PYRIDOXINE-5-PHOSPHATE OXIDASE"/>
    <property type="match status" value="1"/>
</dbReference>
<dbReference type="Proteomes" id="UP000317371">
    <property type="component" value="Unassembled WGS sequence"/>
</dbReference>
<evidence type="ECO:0000256" key="2">
    <source>
        <dbReference type="ARBA" id="ARBA00005037"/>
    </source>
</evidence>
<feature type="binding site" evidence="10">
    <location>
        <position position="128"/>
    </location>
    <ligand>
        <name>substrate</name>
    </ligand>
</feature>
<dbReference type="InterPro" id="IPR019576">
    <property type="entry name" value="Pyridoxamine_oxidase_dimer_C"/>
</dbReference>
<feature type="binding site" evidence="11">
    <location>
        <position position="186"/>
    </location>
    <ligand>
        <name>FMN</name>
        <dbReference type="ChEBI" id="CHEBI:58210"/>
    </ligand>
</feature>
<dbReference type="PIRSF" id="PIRSF000190">
    <property type="entry name" value="Pyd_amn-ph_oxd"/>
    <property type="match status" value="1"/>
</dbReference>
<reference evidence="14 15" key="1">
    <citation type="submission" date="2019-06" db="EMBL/GenBank/DDBJ databases">
        <title>Genome sequence of Litorilinea aerophila BAA-2444.</title>
        <authorList>
            <person name="Maclea K.S."/>
            <person name="Maurais E.G."/>
            <person name="Iannazzi L.C."/>
        </authorList>
    </citation>
    <scope>NUCLEOTIDE SEQUENCE [LARGE SCALE GENOMIC DNA]</scope>
    <source>
        <strain evidence="14 15">ATCC BAA-2444</strain>
    </source>
</reference>
<feature type="binding site" evidence="11">
    <location>
        <position position="84"/>
    </location>
    <ligand>
        <name>FMN</name>
        <dbReference type="ChEBI" id="CHEBI:58210"/>
    </ligand>
</feature>
<dbReference type="Gene3D" id="2.30.110.10">
    <property type="entry name" value="Electron Transport, Fmn-binding Protein, Chain A"/>
    <property type="match status" value="1"/>
</dbReference>
<dbReference type="GO" id="GO:0008615">
    <property type="term" value="P:pyridoxine biosynthetic process"/>
    <property type="evidence" value="ECO:0007669"/>
    <property type="project" value="UniProtKB-UniRule"/>
</dbReference>
<dbReference type="HAMAP" id="MF_01629">
    <property type="entry name" value="PdxH"/>
    <property type="match status" value="1"/>
</dbReference>
<dbReference type="EC" id="1.4.3.5" evidence="9"/>
<dbReference type="Pfam" id="PF01243">
    <property type="entry name" value="PNPOx_N"/>
    <property type="match status" value="1"/>
</dbReference>
<accession>A0A540VM88</accession>
<evidence type="ECO:0000256" key="5">
    <source>
        <dbReference type="ARBA" id="ARBA00022630"/>
    </source>
</evidence>
<keyword evidence="15" id="KW-1185">Reference proteome</keyword>
<dbReference type="InterPro" id="IPR012349">
    <property type="entry name" value="Split_barrel_FMN-bd"/>
</dbReference>
<dbReference type="PROSITE" id="PS01064">
    <property type="entry name" value="PYRIDOX_OXIDASE"/>
    <property type="match status" value="1"/>
</dbReference>
<dbReference type="GO" id="GO:0010181">
    <property type="term" value="F:FMN binding"/>
    <property type="evidence" value="ECO:0007669"/>
    <property type="project" value="UniProtKB-UniRule"/>
</dbReference>
<name>A0A540VM88_9CHLR</name>
<feature type="binding site" evidence="10">
    <location>
        <position position="67"/>
    </location>
    <ligand>
        <name>substrate</name>
    </ligand>
</feature>
<organism evidence="14 15">
    <name type="scientific">Litorilinea aerophila</name>
    <dbReference type="NCBI Taxonomy" id="1204385"/>
    <lineage>
        <taxon>Bacteria</taxon>
        <taxon>Bacillati</taxon>
        <taxon>Chloroflexota</taxon>
        <taxon>Caldilineae</taxon>
        <taxon>Caldilineales</taxon>
        <taxon>Caldilineaceae</taxon>
        <taxon>Litorilinea</taxon>
    </lineage>
</organism>
<dbReference type="Pfam" id="PF10590">
    <property type="entry name" value="PNP_phzG_C"/>
    <property type="match status" value="1"/>
</dbReference>
<keyword evidence="7 14" id="KW-0560">Oxidoreductase</keyword>
<dbReference type="EMBL" id="VIGC01000001">
    <property type="protein sequence ID" value="TQE97880.1"/>
    <property type="molecule type" value="Genomic_DNA"/>
</dbReference>
<evidence type="ECO:0000256" key="1">
    <source>
        <dbReference type="ARBA" id="ARBA00004738"/>
    </source>
</evidence>
<feature type="binding site" evidence="11">
    <location>
        <begin position="141"/>
        <end position="142"/>
    </location>
    <ligand>
        <name>FMN</name>
        <dbReference type="ChEBI" id="CHEBI:58210"/>
    </ligand>
</feature>
<evidence type="ECO:0000256" key="10">
    <source>
        <dbReference type="PIRSR" id="PIRSR000190-1"/>
    </source>
</evidence>
<evidence type="ECO:0000256" key="8">
    <source>
        <dbReference type="ARBA" id="ARBA00023096"/>
    </source>
</evidence>
<dbReference type="AlphaFoldDB" id="A0A540VM88"/>
<feature type="binding site" evidence="10">
    <location>
        <position position="132"/>
    </location>
    <ligand>
        <name>substrate</name>
    </ligand>
</feature>
<comment type="cofactor">
    <cofactor evidence="11">
        <name>FMN</name>
        <dbReference type="ChEBI" id="CHEBI:58210"/>
    </cofactor>
    <text evidence="11">Binds 1 FMN per subunit.</text>
</comment>
<dbReference type="InterPro" id="IPR011576">
    <property type="entry name" value="Pyridox_Oxase_N"/>
</dbReference>
<feature type="binding site" evidence="11">
    <location>
        <position position="83"/>
    </location>
    <ligand>
        <name>FMN</name>
        <dbReference type="ChEBI" id="CHEBI:58210"/>
    </ligand>
</feature>
<feature type="binding site" evidence="11">
    <location>
        <begin position="77"/>
        <end position="78"/>
    </location>
    <ligand>
        <name>FMN</name>
        <dbReference type="ChEBI" id="CHEBI:58210"/>
    </ligand>
</feature>
<keyword evidence="5" id="KW-0285">Flavoprotein</keyword>
<dbReference type="FunFam" id="2.30.110.10:FF:000005">
    <property type="entry name" value="NAD(P)H-hydrate epimerase"/>
    <property type="match status" value="1"/>
</dbReference>
<dbReference type="NCBIfam" id="NF004231">
    <property type="entry name" value="PRK05679.1"/>
    <property type="match status" value="1"/>
</dbReference>
<comment type="pathway">
    <text evidence="2">Cofactor metabolism; pyridoxal 5'-phosphate salvage; pyridoxal 5'-phosphate from pyridoxine 5'-phosphate: step 1/1.</text>
</comment>
<keyword evidence="6 11" id="KW-0288">FMN</keyword>
<feature type="domain" description="Pyridoxamine 5'-phosphate oxidase N-terminal" evidence="12">
    <location>
        <begin position="35"/>
        <end position="159"/>
    </location>
</feature>
<feature type="binding site" evidence="11">
    <location>
        <position position="106"/>
    </location>
    <ligand>
        <name>FMN</name>
        <dbReference type="ChEBI" id="CHEBI:58210"/>
    </ligand>
</feature>
<comment type="subunit">
    <text evidence="4">Homodimer.</text>
</comment>
<feature type="binding site" evidence="11">
    <location>
        <position position="196"/>
    </location>
    <ligand>
        <name>FMN</name>
        <dbReference type="ChEBI" id="CHEBI:58210"/>
    </ligand>
</feature>
<evidence type="ECO:0000313" key="14">
    <source>
        <dbReference type="EMBL" id="TQE97880.1"/>
    </source>
</evidence>
<dbReference type="OrthoDB" id="9780392at2"/>
<evidence type="ECO:0000256" key="3">
    <source>
        <dbReference type="ARBA" id="ARBA00007301"/>
    </source>
</evidence>
<comment type="caution">
    <text evidence="14">The sequence shown here is derived from an EMBL/GenBank/DDBJ whole genome shotgun (WGS) entry which is preliminary data.</text>
</comment>
<evidence type="ECO:0000256" key="4">
    <source>
        <dbReference type="ARBA" id="ARBA00011738"/>
    </source>
</evidence>
<evidence type="ECO:0000259" key="12">
    <source>
        <dbReference type="Pfam" id="PF01243"/>
    </source>
</evidence>
<dbReference type="GO" id="GO:0004733">
    <property type="term" value="F:pyridoxamine phosphate oxidase activity"/>
    <property type="evidence" value="ECO:0007669"/>
    <property type="project" value="UniProtKB-UniRule"/>
</dbReference>
<gene>
    <name evidence="14" type="primary">pdxH</name>
    <name evidence="14" type="ORF">FKZ61_00425</name>
</gene>
<dbReference type="PANTHER" id="PTHR10851:SF0">
    <property type="entry name" value="PYRIDOXINE-5'-PHOSPHATE OXIDASE"/>
    <property type="match status" value="1"/>
</dbReference>
<dbReference type="InterPro" id="IPR000659">
    <property type="entry name" value="Pyridox_Oxase"/>
</dbReference>
<evidence type="ECO:0000313" key="15">
    <source>
        <dbReference type="Proteomes" id="UP000317371"/>
    </source>
</evidence>
<feature type="domain" description="Pyridoxine 5'-phosphate oxidase dimerisation C-terminal" evidence="13">
    <location>
        <begin position="173"/>
        <end position="213"/>
    </location>
</feature>
<comment type="similarity">
    <text evidence="3">Belongs to the pyridoxamine 5'-phosphate oxidase family.</text>
</comment>
<dbReference type="SUPFAM" id="SSF50475">
    <property type="entry name" value="FMN-binding split barrel"/>
    <property type="match status" value="1"/>
</dbReference>
<evidence type="ECO:0000256" key="9">
    <source>
        <dbReference type="NCBIfam" id="TIGR00558"/>
    </source>
</evidence>
<evidence type="ECO:0000256" key="11">
    <source>
        <dbReference type="PIRSR" id="PIRSR000190-2"/>
    </source>
</evidence>
<evidence type="ECO:0000259" key="13">
    <source>
        <dbReference type="Pfam" id="PF10590"/>
    </source>
</evidence>
<feature type="binding site" evidence="10">
    <location>
        <begin position="192"/>
        <end position="194"/>
    </location>
    <ligand>
        <name>substrate</name>
    </ligand>
</feature>
<evidence type="ECO:0000256" key="7">
    <source>
        <dbReference type="ARBA" id="ARBA00023002"/>
    </source>
</evidence>
<feature type="binding site" evidence="10">
    <location>
        <begin position="9"/>
        <end position="12"/>
    </location>
    <ligand>
        <name>substrate</name>
    </ligand>
</feature>
<proteinExistence type="inferred from homology"/>
<dbReference type="NCBIfam" id="TIGR00558">
    <property type="entry name" value="pdxH"/>
    <property type="match status" value="1"/>
</dbReference>
<comment type="pathway">
    <text evidence="1">Cofactor metabolism; pyridoxal 5'-phosphate salvage; pyridoxal 5'-phosphate from pyridoxamine 5'-phosphate: step 1/1.</text>
</comment>
<keyword evidence="8" id="KW-0664">Pyridoxine biosynthesis</keyword>
<protein>
    <recommendedName>
        <fullName evidence="9">Pyridoxamine 5'-phosphate oxidase</fullName>
        <ecNumber evidence="9">1.4.3.5</ecNumber>
    </recommendedName>
</protein>
<feature type="binding site" evidence="11">
    <location>
        <begin position="62"/>
        <end position="67"/>
    </location>
    <ligand>
        <name>FMN</name>
        <dbReference type="ChEBI" id="CHEBI:58210"/>
    </ligand>
</feature>